<comment type="caution">
    <text evidence="15">The sequence shown here is derived from an EMBL/GenBank/DDBJ whole genome shotgun (WGS) entry which is preliminary data.</text>
</comment>
<dbReference type="SUPFAM" id="SSF53244">
    <property type="entry name" value="MurD-like peptide ligases, peptide-binding domain"/>
    <property type="match status" value="1"/>
</dbReference>
<comment type="catalytic activity">
    <reaction evidence="10 11">
        <text>D-alanyl-D-alanine + UDP-N-acetyl-alpha-D-muramoyl-L-alanyl-gamma-D-glutamyl-meso-2,6-diaminopimelate + ATP = UDP-N-acetyl-alpha-D-muramoyl-L-alanyl-gamma-D-glutamyl-meso-2,6-diaminopimeloyl-D-alanyl-D-alanine + ADP + phosphate + H(+)</text>
        <dbReference type="Rhea" id="RHEA:28374"/>
        <dbReference type="ChEBI" id="CHEBI:15378"/>
        <dbReference type="ChEBI" id="CHEBI:30616"/>
        <dbReference type="ChEBI" id="CHEBI:43474"/>
        <dbReference type="ChEBI" id="CHEBI:57822"/>
        <dbReference type="ChEBI" id="CHEBI:61386"/>
        <dbReference type="ChEBI" id="CHEBI:83905"/>
        <dbReference type="ChEBI" id="CHEBI:456216"/>
        <dbReference type="EC" id="6.3.2.10"/>
    </reaction>
</comment>
<dbReference type="NCBIfam" id="TIGR01143">
    <property type="entry name" value="murF"/>
    <property type="match status" value="1"/>
</dbReference>
<dbReference type="InterPro" id="IPR000713">
    <property type="entry name" value="Mur_ligase_N"/>
</dbReference>
<comment type="subcellular location">
    <subcellularLocation>
        <location evidence="10 11">Cytoplasm</location>
    </subcellularLocation>
</comment>
<keyword evidence="5 10" id="KW-0067">ATP-binding</keyword>
<dbReference type="Pfam" id="PF08245">
    <property type="entry name" value="Mur_ligase_M"/>
    <property type="match status" value="1"/>
</dbReference>
<comment type="function">
    <text evidence="10 11">Involved in cell wall formation. Catalyzes the final step in the synthesis of UDP-N-acetylmuramoyl-pentapeptide, the precursor of murein.</text>
</comment>
<dbReference type="PANTHER" id="PTHR43024">
    <property type="entry name" value="UDP-N-ACETYLMURAMOYL-TRIPEPTIDE--D-ALANYL-D-ALANINE LIGASE"/>
    <property type="match status" value="1"/>
</dbReference>
<dbReference type="Gene3D" id="3.90.190.20">
    <property type="entry name" value="Mur ligase, C-terminal domain"/>
    <property type="match status" value="1"/>
</dbReference>
<evidence type="ECO:0000256" key="9">
    <source>
        <dbReference type="ARBA" id="ARBA00023316"/>
    </source>
</evidence>
<dbReference type="InterPro" id="IPR013221">
    <property type="entry name" value="Mur_ligase_cen"/>
</dbReference>
<feature type="domain" description="Mur ligase C-terminal" evidence="13">
    <location>
        <begin position="316"/>
        <end position="436"/>
    </location>
</feature>
<keyword evidence="8 10" id="KW-0131">Cell cycle</keyword>
<sequence>MIPMTVADIAEVVAGTVHGDPTRRVTAAADVDSRAVEPGGLFVAIAGERVDGHDYAAAALESGAAAVLASRPVDGPCIVVDDATVALGRLARHVLDRLDATVVAITGSQGKTSVKDLATHLLGVHGADVVATRGNNNNELGVPLTVLRATGTTRALVVEMGARGIGHIARLCRVAPPHVAVALNVGSAHLGEFGSVENIARAKGEIIENLRPGGTAVLNADDHRVRAMADRRPPGTSVRWFGRGSDADVRVLDVRVDAAGEPDVDLDVEGRPCHVHVPLVGSHHAVNLAAAVAIARSVDPDAPLPTLAGYASPSPMRMQRHRRDDGLVIIDDSYNANPESVLAALRAVADTTAGRRVAVLGEMLELGADAHAEHVRVGREAAALGLDRVVVVGKDARGIAEGAGDVAVPVDDVVAALADLASWLRPDDLVLVKASRGARLERVTEGLLGR</sequence>
<evidence type="ECO:0000256" key="10">
    <source>
        <dbReference type="HAMAP-Rule" id="MF_02019"/>
    </source>
</evidence>
<dbReference type="EMBL" id="BAAAPY010000001">
    <property type="protein sequence ID" value="GAA2070607.1"/>
    <property type="molecule type" value="Genomic_DNA"/>
</dbReference>
<dbReference type="EC" id="6.3.2.10" evidence="10 11"/>
<keyword evidence="6 10" id="KW-0133">Cell shape</keyword>
<comment type="similarity">
    <text evidence="10">Belongs to the MurCDEF family. MurF subfamily.</text>
</comment>
<evidence type="ECO:0000256" key="8">
    <source>
        <dbReference type="ARBA" id="ARBA00023306"/>
    </source>
</evidence>
<evidence type="ECO:0000259" key="13">
    <source>
        <dbReference type="Pfam" id="PF02875"/>
    </source>
</evidence>
<keyword evidence="2 10" id="KW-0436">Ligase</keyword>
<feature type="domain" description="Mur ligase N-terminal catalytic" evidence="12">
    <location>
        <begin position="31"/>
        <end position="73"/>
    </location>
</feature>
<proteinExistence type="inferred from homology"/>
<dbReference type="InterPro" id="IPR035911">
    <property type="entry name" value="MurE/MurF_N"/>
</dbReference>
<accession>A0ABN2VSN3</accession>
<dbReference type="SUPFAM" id="SSF53623">
    <property type="entry name" value="MurD-like peptide ligases, catalytic domain"/>
    <property type="match status" value="1"/>
</dbReference>
<dbReference type="HAMAP" id="MF_02019">
    <property type="entry name" value="MurF"/>
    <property type="match status" value="1"/>
</dbReference>
<dbReference type="InterPro" id="IPR005863">
    <property type="entry name" value="UDP-N-AcMur_synth"/>
</dbReference>
<dbReference type="Pfam" id="PF02875">
    <property type="entry name" value="Mur_ligase_C"/>
    <property type="match status" value="1"/>
</dbReference>
<dbReference type="SUPFAM" id="SSF63418">
    <property type="entry name" value="MurE/MurF N-terminal domain"/>
    <property type="match status" value="1"/>
</dbReference>
<keyword evidence="3 10" id="KW-0132">Cell division</keyword>
<dbReference type="GO" id="GO:0016874">
    <property type="term" value="F:ligase activity"/>
    <property type="evidence" value="ECO:0007669"/>
    <property type="project" value="UniProtKB-KW"/>
</dbReference>
<keyword evidence="4 10" id="KW-0547">Nucleotide-binding</keyword>
<evidence type="ECO:0000256" key="2">
    <source>
        <dbReference type="ARBA" id="ARBA00022598"/>
    </source>
</evidence>
<reference evidence="15 16" key="1">
    <citation type="journal article" date="2019" name="Int. J. Syst. Evol. Microbiol.">
        <title>The Global Catalogue of Microorganisms (GCM) 10K type strain sequencing project: providing services to taxonomists for standard genome sequencing and annotation.</title>
        <authorList>
            <consortium name="The Broad Institute Genomics Platform"/>
            <consortium name="The Broad Institute Genome Sequencing Center for Infectious Disease"/>
            <person name="Wu L."/>
            <person name="Ma J."/>
        </authorList>
    </citation>
    <scope>NUCLEOTIDE SEQUENCE [LARGE SCALE GENOMIC DNA]</scope>
    <source>
        <strain evidence="15 16">JCM 15749</strain>
    </source>
</reference>
<dbReference type="Gene3D" id="3.40.1190.10">
    <property type="entry name" value="Mur-like, catalytic domain"/>
    <property type="match status" value="1"/>
</dbReference>
<dbReference type="PANTHER" id="PTHR43024:SF1">
    <property type="entry name" value="UDP-N-ACETYLMURAMOYL-TRIPEPTIDE--D-ALANYL-D-ALANINE LIGASE"/>
    <property type="match status" value="1"/>
</dbReference>
<evidence type="ECO:0000256" key="1">
    <source>
        <dbReference type="ARBA" id="ARBA00022490"/>
    </source>
</evidence>
<feature type="binding site" evidence="10">
    <location>
        <begin position="107"/>
        <end position="113"/>
    </location>
    <ligand>
        <name>ATP</name>
        <dbReference type="ChEBI" id="CHEBI:30616"/>
    </ligand>
</feature>
<dbReference type="Proteomes" id="UP001501480">
    <property type="component" value="Unassembled WGS sequence"/>
</dbReference>
<dbReference type="Gene3D" id="3.40.1390.10">
    <property type="entry name" value="MurE/MurF, N-terminal domain"/>
    <property type="match status" value="1"/>
</dbReference>
<evidence type="ECO:0000259" key="12">
    <source>
        <dbReference type="Pfam" id="PF01225"/>
    </source>
</evidence>
<evidence type="ECO:0000256" key="5">
    <source>
        <dbReference type="ARBA" id="ARBA00022840"/>
    </source>
</evidence>
<evidence type="ECO:0000313" key="15">
    <source>
        <dbReference type="EMBL" id="GAA2070607.1"/>
    </source>
</evidence>
<keyword evidence="16" id="KW-1185">Reference proteome</keyword>
<dbReference type="Pfam" id="PF01225">
    <property type="entry name" value="Mur_ligase"/>
    <property type="match status" value="1"/>
</dbReference>
<evidence type="ECO:0000313" key="16">
    <source>
        <dbReference type="Proteomes" id="UP001501480"/>
    </source>
</evidence>
<keyword evidence="9 10" id="KW-0961">Cell wall biogenesis/degradation</keyword>
<organism evidence="15 16">
    <name type="scientific">Aeromicrobium halocynthiae</name>
    <dbReference type="NCBI Taxonomy" id="560557"/>
    <lineage>
        <taxon>Bacteria</taxon>
        <taxon>Bacillati</taxon>
        <taxon>Actinomycetota</taxon>
        <taxon>Actinomycetes</taxon>
        <taxon>Propionibacteriales</taxon>
        <taxon>Nocardioidaceae</taxon>
        <taxon>Aeromicrobium</taxon>
    </lineage>
</organism>
<dbReference type="InterPro" id="IPR036565">
    <property type="entry name" value="Mur-like_cat_sf"/>
</dbReference>
<evidence type="ECO:0000256" key="4">
    <source>
        <dbReference type="ARBA" id="ARBA00022741"/>
    </source>
</evidence>
<evidence type="ECO:0000256" key="3">
    <source>
        <dbReference type="ARBA" id="ARBA00022618"/>
    </source>
</evidence>
<keyword evidence="1 10" id="KW-0963">Cytoplasm</keyword>
<feature type="domain" description="Mur ligase central" evidence="14">
    <location>
        <begin position="105"/>
        <end position="295"/>
    </location>
</feature>
<evidence type="ECO:0000256" key="6">
    <source>
        <dbReference type="ARBA" id="ARBA00022960"/>
    </source>
</evidence>
<evidence type="ECO:0000259" key="14">
    <source>
        <dbReference type="Pfam" id="PF08245"/>
    </source>
</evidence>
<dbReference type="InterPro" id="IPR036615">
    <property type="entry name" value="Mur_ligase_C_dom_sf"/>
</dbReference>
<name>A0ABN2VSN3_9ACTN</name>
<keyword evidence="7 10" id="KW-0573">Peptidoglycan synthesis</keyword>
<gene>
    <name evidence="10" type="primary">murF</name>
    <name evidence="15" type="ORF">GCM10009821_04790</name>
</gene>
<protein>
    <recommendedName>
        <fullName evidence="10 11">UDP-N-acetylmuramoyl-tripeptide--D-alanyl-D-alanine ligase</fullName>
        <ecNumber evidence="10 11">6.3.2.10</ecNumber>
    </recommendedName>
    <alternativeName>
        <fullName evidence="10">D-alanyl-D-alanine-adding enzyme</fullName>
    </alternativeName>
</protein>
<dbReference type="InterPro" id="IPR004101">
    <property type="entry name" value="Mur_ligase_C"/>
</dbReference>
<evidence type="ECO:0000256" key="7">
    <source>
        <dbReference type="ARBA" id="ARBA00022984"/>
    </source>
</evidence>
<comment type="pathway">
    <text evidence="10 11">Cell wall biogenesis; peptidoglycan biosynthesis.</text>
</comment>
<dbReference type="InterPro" id="IPR051046">
    <property type="entry name" value="MurCDEF_CellWall_CoF430Synth"/>
</dbReference>
<evidence type="ECO:0000256" key="11">
    <source>
        <dbReference type="RuleBase" id="RU004136"/>
    </source>
</evidence>